<proteinExistence type="predicted"/>
<comment type="caution">
    <text evidence="1">The sequence shown here is derived from an EMBL/GenBank/DDBJ whole genome shotgun (WGS) entry which is preliminary data.</text>
</comment>
<dbReference type="AlphaFoldDB" id="A0A9P5YNF4"/>
<keyword evidence="2" id="KW-1185">Reference proteome</keyword>
<evidence type="ECO:0000313" key="2">
    <source>
        <dbReference type="Proteomes" id="UP000807469"/>
    </source>
</evidence>
<protein>
    <submittedName>
        <fullName evidence="1">Uncharacterized protein</fullName>
    </submittedName>
</protein>
<accession>A0A9P5YNF4</accession>
<evidence type="ECO:0000313" key="1">
    <source>
        <dbReference type="EMBL" id="KAF9471001.1"/>
    </source>
</evidence>
<sequence>MKLLFMRLLHSLIRGVPNFPSSRRKRSRVPYHAPYPAILSLYTQQGNGTKRNSEFYAFRVLLDVAVEDD</sequence>
<name>A0A9P5YNF4_9AGAR</name>
<organism evidence="1 2">
    <name type="scientific">Pholiota conissans</name>
    <dbReference type="NCBI Taxonomy" id="109636"/>
    <lineage>
        <taxon>Eukaryota</taxon>
        <taxon>Fungi</taxon>
        <taxon>Dikarya</taxon>
        <taxon>Basidiomycota</taxon>
        <taxon>Agaricomycotina</taxon>
        <taxon>Agaricomycetes</taxon>
        <taxon>Agaricomycetidae</taxon>
        <taxon>Agaricales</taxon>
        <taxon>Agaricineae</taxon>
        <taxon>Strophariaceae</taxon>
        <taxon>Pholiota</taxon>
    </lineage>
</organism>
<gene>
    <name evidence="1" type="ORF">BDN70DRAFT_615656</name>
</gene>
<reference evidence="1" key="1">
    <citation type="submission" date="2020-11" db="EMBL/GenBank/DDBJ databases">
        <authorList>
            <consortium name="DOE Joint Genome Institute"/>
            <person name="Ahrendt S."/>
            <person name="Riley R."/>
            <person name="Andreopoulos W."/>
            <person name="Labutti K."/>
            <person name="Pangilinan J."/>
            <person name="Ruiz-Duenas F.J."/>
            <person name="Barrasa J.M."/>
            <person name="Sanchez-Garcia M."/>
            <person name="Camarero S."/>
            <person name="Miyauchi S."/>
            <person name="Serrano A."/>
            <person name="Linde D."/>
            <person name="Babiker R."/>
            <person name="Drula E."/>
            <person name="Ayuso-Fernandez I."/>
            <person name="Pacheco R."/>
            <person name="Padilla G."/>
            <person name="Ferreira P."/>
            <person name="Barriuso J."/>
            <person name="Kellner H."/>
            <person name="Castanera R."/>
            <person name="Alfaro M."/>
            <person name="Ramirez L."/>
            <person name="Pisabarro A.G."/>
            <person name="Kuo A."/>
            <person name="Tritt A."/>
            <person name="Lipzen A."/>
            <person name="He G."/>
            <person name="Yan M."/>
            <person name="Ng V."/>
            <person name="Cullen D."/>
            <person name="Martin F."/>
            <person name="Rosso M.-N."/>
            <person name="Henrissat B."/>
            <person name="Hibbett D."/>
            <person name="Martinez A.T."/>
            <person name="Grigoriev I.V."/>
        </authorList>
    </citation>
    <scope>NUCLEOTIDE SEQUENCE</scope>
    <source>
        <strain evidence="1">CIRM-BRFM 674</strain>
    </source>
</reference>
<dbReference type="Proteomes" id="UP000807469">
    <property type="component" value="Unassembled WGS sequence"/>
</dbReference>
<dbReference type="EMBL" id="MU155782">
    <property type="protein sequence ID" value="KAF9471001.1"/>
    <property type="molecule type" value="Genomic_DNA"/>
</dbReference>